<dbReference type="Pfam" id="PF00293">
    <property type="entry name" value="NUDIX"/>
    <property type="match status" value="1"/>
</dbReference>
<evidence type="ECO:0000313" key="2">
    <source>
        <dbReference type="EMBL" id="PIS38789.1"/>
    </source>
</evidence>
<dbReference type="Gene3D" id="3.90.79.10">
    <property type="entry name" value="Nucleoside Triphosphate Pyrophosphohydrolase"/>
    <property type="match status" value="1"/>
</dbReference>
<dbReference type="EMBL" id="PEYE01000032">
    <property type="protein sequence ID" value="PIS38789.1"/>
    <property type="molecule type" value="Genomic_DNA"/>
</dbReference>
<organism evidence="2 3">
    <name type="scientific">Candidatus Nealsonbacteria bacterium CG08_land_8_20_14_0_20_43_11</name>
    <dbReference type="NCBI Taxonomy" id="1974706"/>
    <lineage>
        <taxon>Bacteria</taxon>
        <taxon>Candidatus Nealsoniibacteriota</taxon>
    </lineage>
</organism>
<accession>A0A2M6T0D3</accession>
<dbReference type="PANTHER" id="PTHR43736:SF1">
    <property type="entry name" value="DIHYDRONEOPTERIN TRIPHOSPHATE DIPHOSPHATASE"/>
    <property type="match status" value="1"/>
</dbReference>
<dbReference type="InterPro" id="IPR015797">
    <property type="entry name" value="NUDIX_hydrolase-like_dom_sf"/>
</dbReference>
<dbReference type="CDD" id="cd02883">
    <property type="entry name" value="NUDIX_Hydrolase"/>
    <property type="match status" value="1"/>
</dbReference>
<reference evidence="3" key="1">
    <citation type="submission" date="2017-09" db="EMBL/GenBank/DDBJ databases">
        <title>Depth-based differentiation of microbial function through sediment-hosted aquifers and enrichment of novel symbionts in the deep terrestrial subsurface.</title>
        <authorList>
            <person name="Probst A.J."/>
            <person name="Ladd B."/>
            <person name="Jarett J.K."/>
            <person name="Geller-Mcgrath D.E."/>
            <person name="Sieber C.M.K."/>
            <person name="Emerson J.B."/>
            <person name="Anantharaman K."/>
            <person name="Thomas B.C."/>
            <person name="Malmstrom R."/>
            <person name="Stieglmeier M."/>
            <person name="Klingl A."/>
            <person name="Woyke T."/>
            <person name="Ryan C.M."/>
            <person name="Banfield J.F."/>
        </authorList>
    </citation>
    <scope>NUCLEOTIDE SEQUENCE [LARGE SCALE GENOMIC DNA]</scope>
</reference>
<dbReference type="SUPFAM" id="SSF55811">
    <property type="entry name" value="Nudix"/>
    <property type="match status" value="1"/>
</dbReference>
<feature type="domain" description="Nudix hydrolase" evidence="1">
    <location>
        <begin position="5"/>
        <end position="138"/>
    </location>
</feature>
<dbReference type="Proteomes" id="UP000229390">
    <property type="component" value="Unassembled WGS sequence"/>
</dbReference>
<evidence type="ECO:0000259" key="1">
    <source>
        <dbReference type="PROSITE" id="PS51462"/>
    </source>
</evidence>
<evidence type="ECO:0000313" key="3">
    <source>
        <dbReference type="Proteomes" id="UP000229390"/>
    </source>
</evidence>
<protein>
    <recommendedName>
        <fullName evidence="1">Nudix hydrolase domain-containing protein</fullName>
    </recommendedName>
</protein>
<gene>
    <name evidence="2" type="ORF">COT34_01840</name>
</gene>
<dbReference type="AlphaFoldDB" id="A0A2M6T0D3"/>
<dbReference type="PANTHER" id="PTHR43736">
    <property type="entry name" value="ADP-RIBOSE PYROPHOSPHATASE"/>
    <property type="match status" value="1"/>
</dbReference>
<comment type="caution">
    <text evidence="2">The sequence shown here is derived from an EMBL/GenBank/DDBJ whole genome shotgun (WGS) entry which is preliminary data.</text>
</comment>
<dbReference type="InterPro" id="IPR000086">
    <property type="entry name" value="NUDIX_hydrolase_dom"/>
</dbReference>
<name>A0A2M6T0D3_9BACT</name>
<dbReference type="PROSITE" id="PS51462">
    <property type="entry name" value="NUDIX"/>
    <property type="match status" value="1"/>
</dbReference>
<sequence length="155" mass="18084">MERSCDHKSVGILVWKNDKLLLIERKKPPFGYAPPAGHVDIDNSFEDAAIRELREEAGIEAENLKLLAEGRKDNPCRRQDGTWHYWKIYAVGSKSRIKRSEEETKQAGFFTKQKLWLLAKKTERYLNGDIGKADWKKTPGLEPVWYDWLKQLKII</sequence>
<proteinExistence type="predicted"/>